<reference evidence="1" key="1">
    <citation type="submission" date="2022-11" db="EMBL/GenBank/DDBJ databases">
        <title>beta-Carotene-producing bacterium, Jeongeuplla avenae sp. nov., alleviates the salt stress of Arabidopsis seedlings.</title>
        <authorList>
            <person name="Jiang L."/>
            <person name="Lee J."/>
        </authorList>
    </citation>
    <scope>NUCLEOTIDE SEQUENCE</scope>
    <source>
        <strain evidence="1">DY_R2A_6</strain>
    </source>
</reference>
<evidence type="ECO:0000313" key="1">
    <source>
        <dbReference type="EMBL" id="WAJ27440.1"/>
    </source>
</evidence>
<dbReference type="Proteomes" id="UP001163223">
    <property type="component" value="Chromosome"/>
</dbReference>
<protein>
    <submittedName>
        <fullName evidence="1">DUF3445 domain-containing protein</fullName>
    </submittedName>
</protein>
<keyword evidence="2" id="KW-1185">Reference proteome</keyword>
<evidence type="ECO:0000313" key="2">
    <source>
        <dbReference type="Proteomes" id="UP001163223"/>
    </source>
</evidence>
<proteinExistence type="predicted"/>
<sequence>MTPDEARLSRFPWPFTGDAYRYSANVEPAPKLRRTPVGAWGGSVLDVDADYEAELTERAAVLARDPSRHVELPHMRAATWDALAWGLRELAATYPETMSLRATGRDLVWTNGRLGLVQAFRLGDEDSLPLPPLRFLASQIQEDVVLLDQREGQLFADAGCVTFASNWSMAFDLGMSFREIHGPVPHDLADGAIPRAEQFLMRLQPGEVFRRINWTSTAGHRLDTALDSYHEWGPSRRALATDDLAEVFHMRNEVQHLVRLPESGAIMFLIRTYLLPLGEICRVPEWRRQFAAVLRTLPEDILQYKGLTALRPRILAVLEAESVEAA</sequence>
<organism evidence="1 2">
    <name type="scientific">Antarcticirhabdus aurantiaca</name>
    <dbReference type="NCBI Taxonomy" id="2606717"/>
    <lineage>
        <taxon>Bacteria</taxon>
        <taxon>Pseudomonadati</taxon>
        <taxon>Pseudomonadota</taxon>
        <taxon>Alphaproteobacteria</taxon>
        <taxon>Hyphomicrobiales</taxon>
        <taxon>Aurantimonadaceae</taxon>
        <taxon>Antarcticirhabdus</taxon>
    </lineage>
</organism>
<name>A0ACD4NLD9_9HYPH</name>
<gene>
    <name evidence="1" type="ORF">OXU80_21735</name>
</gene>
<accession>A0ACD4NLD9</accession>
<dbReference type="EMBL" id="CP113520">
    <property type="protein sequence ID" value="WAJ27440.1"/>
    <property type="molecule type" value="Genomic_DNA"/>
</dbReference>